<dbReference type="RefSeq" id="WP_149296242.1">
    <property type="nucleotide sequence ID" value="NZ_CP043473.1"/>
</dbReference>
<dbReference type="AlphaFoldDB" id="A0A5C1DGF2"/>
<evidence type="ECO:0000259" key="4">
    <source>
        <dbReference type="PROSITE" id="PS51186"/>
    </source>
</evidence>
<dbReference type="EMBL" id="CP043473">
    <property type="protein sequence ID" value="QEL55885.1"/>
    <property type="molecule type" value="Genomic_DNA"/>
</dbReference>
<dbReference type="InterPro" id="IPR051016">
    <property type="entry name" value="Diverse_Substrate_AcTransf"/>
</dbReference>
<dbReference type="FunFam" id="3.40.630.30:FF:000064">
    <property type="entry name" value="GNAT family acetyltransferase"/>
    <property type="match status" value="1"/>
</dbReference>
<dbReference type="GO" id="GO:0008080">
    <property type="term" value="F:N-acetyltransferase activity"/>
    <property type="evidence" value="ECO:0007669"/>
    <property type="project" value="UniProtKB-ARBA"/>
</dbReference>
<comment type="similarity">
    <text evidence="1">Belongs to the acetyltransferase family.</text>
</comment>
<feature type="domain" description="N-acetyltransferase" evidence="4">
    <location>
        <begin position="3"/>
        <end position="154"/>
    </location>
</feature>
<dbReference type="InterPro" id="IPR016181">
    <property type="entry name" value="Acyl_CoA_acyltransferase"/>
</dbReference>
<dbReference type="Pfam" id="PF00583">
    <property type="entry name" value="Acetyltransf_1"/>
    <property type="match status" value="1"/>
</dbReference>
<dbReference type="Gene3D" id="3.40.630.30">
    <property type="match status" value="1"/>
</dbReference>
<protein>
    <submittedName>
        <fullName evidence="5">GNAT family N-acetyltransferase</fullName>
    </submittedName>
</protein>
<evidence type="ECO:0000256" key="2">
    <source>
        <dbReference type="ARBA" id="ARBA00022679"/>
    </source>
</evidence>
<evidence type="ECO:0000256" key="3">
    <source>
        <dbReference type="ARBA" id="ARBA00023315"/>
    </source>
</evidence>
<dbReference type="InterPro" id="IPR000182">
    <property type="entry name" value="GNAT_dom"/>
</dbReference>
<dbReference type="SUPFAM" id="SSF55729">
    <property type="entry name" value="Acyl-CoA N-acyltransferases (Nat)"/>
    <property type="match status" value="1"/>
</dbReference>
<gene>
    <name evidence="5" type="ORF">FYK34_10075</name>
</gene>
<evidence type="ECO:0000313" key="6">
    <source>
        <dbReference type="Proteomes" id="UP000322079"/>
    </source>
</evidence>
<sequence length="165" mass="18374">MTISIIPARPQDAAEIHRFITELAIYERAEHEMVASVADIESSLFGPQAKAQALMCHVDGQLAGFAVYFFSYSTWLGKNGLYLEDLYVTPEMRGAGAGKALLKHLAQLALEQDCGRFEWSVLDWNQPAIDFYQSLGAKPQAEWVRYRLAGDDLRQFALGKETASA</sequence>
<dbReference type="PANTHER" id="PTHR10545:SF29">
    <property type="entry name" value="GH14572P-RELATED"/>
    <property type="match status" value="1"/>
</dbReference>
<name>A0A5C1DGF2_9NEIS</name>
<proteinExistence type="inferred from homology"/>
<accession>A0A5C1DGF2</accession>
<dbReference type="PANTHER" id="PTHR10545">
    <property type="entry name" value="DIAMINE N-ACETYLTRANSFERASE"/>
    <property type="match status" value="1"/>
</dbReference>
<dbReference type="Proteomes" id="UP000322079">
    <property type="component" value="Chromosome"/>
</dbReference>
<dbReference type="CDD" id="cd04301">
    <property type="entry name" value="NAT_SF"/>
    <property type="match status" value="1"/>
</dbReference>
<keyword evidence="6" id="KW-1185">Reference proteome</keyword>
<organism evidence="5 6">
    <name type="scientific">Chromobacterium paludis</name>
    <dbReference type="NCBI Taxonomy" id="2605945"/>
    <lineage>
        <taxon>Bacteria</taxon>
        <taxon>Pseudomonadati</taxon>
        <taxon>Pseudomonadota</taxon>
        <taxon>Betaproteobacteria</taxon>
        <taxon>Neisseriales</taxon>
        <taxon>Chromobacteriaceae</taxon>
        <taxon>Chromobacterium</taxon>
    </lineage>
</organism>
<keyword evidence="2 5" id="KW-0808">Transferase</keyword>
<dbReference type="PROSITE" id="PS51186">
    <property type="entry name" value="GNAT"/>
    <property type="match status" value="1"/>
</dbReference>
<keyword evidence="3" id="KW-0012">Acyltransferase</keyword>
<evidence type="ECO:0000313" key="5">
    <source>
        <dbReference type="EMBL" id="QEL55885.1"/>
    </source>
</evidence>
<evidence type="ECO:0000256" key="1">
    <source>
        <dbReference type="ARBA" id="ARBA00008694"/>
    </source>
</evidence>
<reference evidence="5 6" key="1">
    <citation type="submission" date="2019-08" db="EMBL/GenBank/DDBJ databases">
        <title>Chromobacterium paludis, a novel bacterium isolated from a Maryland marsh pond.</title>
        <authorList>
            <person name="Blackburn M.B."/>
            <person name="Gundersen-Rindal D.E."/>
        </authorList>
    </citation>
    <scope>NUCLEOTIDE SEQUENCE [LARGE SCALE GENOMIC DNA]</scope>
    <source>
        <strain evidence="6">IIBBL 257-1</strain>
    </source>
</reference>
<dbReference type="KEGG" id="chrm:FYK34_10075"/>